<keyword evidence="3" id="KW-1185">Reference proteome</keyword>
<evidence type="ECO:0000313" key="3">
    <source>
        <dbReference type="Proteomes" id="UP000307440"/>
    </source>
</evidence>
<feature type="compositionally biased region" description="Low complexity" evidence="1">
    <location>
        <begin position="245"/>
        <end position="257"/>
    </location>
</feature>
<dbReference type="AlphaFoldDB" id="A0A5C3L2U6"/>
<protein>
    <submittedName>
        <fullName evidence="2">Uncharacterized protein</fullName>
    </submittedName>
</protein>
<evidence type="ECO:0000256" key="1">
    <source>
        <dbReference type="SAM" id="MobiDB-lite"/>
    </source>
</evidence>
<organism evidence="2 3">
    <name type="scientific">Coprinopsis marcescibilis</name>
    <name type="common">Agaric fungus</name>
    <name type="synonym">Psathyrella marcescibilis</name>
    <dbReference type="NCBI Taxonomy" id="230819"/>
    <lineage>
        <taxon>Eukaryota</taxon>
        <taxon>Fungi</taxon>
        <taxon>Dikarya</taxon>
        <taxon>Basidiomycota</taxon>
        <taxon>Agaricomycotina</taxon>
        <taxon>Agaricomycetes</taxon>
        <taxon>Agaricomycetidae</taxon>
        <taxon>Agaricales</taxon>
        <taxon>Agaricineae</taxon>
        <taxon>Psathyrellaceae</taxon>
        <taxon>Coprinopsis</taxon>
    </lineage>
</organism>
<sequence length="257" mass="28800">MKQIIKDGTRQLAKTNFGHLLGQTPTTSDSPMLHVATETISPSSPANITSLLKLTPKTTNEALLIAALQEVTDDNERLRARVIQLQAASILNEAHCNMLRFRLLAKEEKAKKVGGKGKLMGDGLPRLLSGDEFYQKVVEFTEWQGQEEARKEARVDARVLWKEAVKRWEEDEVIRKEANEQIKAAHREKLSIWEHNKAKARRLKQTYQTPKPKCGPLQKQPPKPKLKDFDVPVDDEDAGEPSGTDSEAAGSEDSAEE</sequence>
<proteinExistence type="predicted"/>
<dbReference type="Proteomes" id="UP000307440">
    <property type="component" value="Unassembled WGS sequence"/>
</dbReference>
<reference evidence="2 3" key="1">
    <citation type="journal article" date="2019" name="Nat. Ecol. Evol.">
        <title>Megaphylogeny resolves global patterns of mushroom evolution.</title>
        <authorList>
            <person name="Varga T."/>
            <person name="Krizsan K."/>
            <person name="Foldi C."/>
            <person name="Dima B."/>
            <person name="Sanchez-Garcia M."/>
            <person name="Sanchez-Ramirez S."/>
            <person name="Szollosi G.J."/>
            <person name="Szarkandi J.G."/>
            <person name="Papp V."/>
            <person name="Albert L."/>
            <person name="Andreopoulos W."/>
            <person name="Angelini C."/>
            <person name="Antonin V."/>
            <person name="Barry K.W."/>
            <person name="Bougher N.L."/>
            <person name="Buchanan P."/>
            <person name="Buyck B."/>
            <person name="Bense V."/>
            <person name="Catcheside P."/>
            <person name="Chovatia M."/>
            <person name="Cooper J."/>
            <person name="Damon W."/>
            <person name="Desjardin D."/>
            <person name="Finy P."/>
            <person name="Geml J."/>
            <person name="Haridas S."/>
            <person name="Hughes K."/>
            <person name="Justo A."/>
            <person name="Karasinski D."/>
            <person name="Kautmanova I."/>
            <person name="Kiss B."/>
            <person name="Kocsube S."/>
            <person name="Kotiranta H."/>
            <person name="LaButti K.M."/>
            <person name="Lechner B.E."/>
            <person name="Liimatainen K."/>
            <person name="Lipzen A."/>
            <person name="Lukacs Z."/>
            <person name="Mihaltcheva S."/>
            <person name="Morgado L.N."/>
            <person name="Niskanen T."/>
            <person name="Noordeloos M.E."/>
            <person name="Ohm R.A."/>
            <person name="Ortiz-Santana B."/>
            <person name="Ovrebo C."/>
            <person name="Racz N."/>
            <person name="Riley R."/>
            <person name="Savchenko A."/>
            <person name="Shiryaev A."/>
            <person name="Soop K."/>
            <person name="Spirin V."/>
            <person name="Szebenyi C."/>
            <person name="Tomsovsky M."/>
            <person name="Tulloss R.E."/>
            <person name="Uehling J."/>
            <person name="Grigoriev I.V."/>
            <person name="Vagvolgyi C."/>
            <person name="Papp T."/>
            <person name="Martin F.M."/>
            <person name="Miettinen O."/>
            <person name="Hibbett D.S."/>
            <person name="Nagy L.G."/>
        </authorList>
    </citation>
    <scope>NUCLEOTIDE SEQUENCE [LARGE SCALE GENOMIC DNA]</scope>
    <source>
        <strain evidence="2 3">CBS 121175</strain>
    </source>
</reference>
<accession>A0A5C3L2U6</accession>
<evidence type="ECO:0000313" key="2">
    <source>
        <dbReference type="EMBL" id="TFK22488.1"/>
    </source>
</evidence>
<gene>
    <name evidence="2" type="ORF">FA15DRAFT_596034</name>
</gene>
<dbReference type="EMBL" id="ML210239">
    <property type="protein sequence ID" value="TFK22488.1"/>
    <property type="molecule type" value="Genomic_DNA"/>
</dbReference>
<feature type="region of interest" description="Disordered" evidence="1">
    <location>
        <begin position="200"/>
        <end position="257"/>
    </location>
</feature>
<name>A0A5C3L2U6_COPMA</name>
<dbReference type="OrthoDB" id="3269232at2759"/>
<feature type="compositionally biased region" description="Low complexity" evidence="1">
    <location>
        <begin position="210"/>
        <end position="220"/>
    </location>
</feature>